<dbReference type="RefSeq" id="WP_147094370.1">
    <property type="nucleotide sequence ID" value="NZ_BJVC01000007.1"/>
</dbReference>
<dbReference type="Proteomes" id="UP000321405">
    <property type="component" value="Unassembled WGS sequence"/>
</dbReference>
<feature type="domain" description="AsmA" evidence="3">
    <location>
        <begin position="225"/>
        <end position="569"/>
    </location>
</feature>
<name>A0A511BSI6_9PROT</name>
<gene>
    <name evidence="4" type="ORF">SSA02_24690</name>
</gene>
<dbReference type="EMBL" id="BJVC01000007">
    <property type="protein sequence ID" value="GEL03306.1"/>
    <property type="molecule type" value="Genomic_DNA"/>
</dbReference>
<dbReference type="PANTHER" id="PTHR30441">
    <property type="entry name" value="DUF748 DOMAIN-CONTAINING PROTEIN"/>
    <property type="match status" value="1"/>
</dbReference>
<dbReference type="InterPro" id="IPR052894">
    <property type="entry name" value="AsmA-related"/>
</dbReference>
<reference evidence="4 5" key="1">
    <citation type="submission" date="2019-07" db="EMBL/GenBank/DDBJ databases">
        <title>Whole genome shotgun sequence of Swaminathania salitolerans NBRC 104436.</title>
        <authorList>
            <person name="Hosoyama A."/>
            <person name="Uohara A."/>
            <person name="Ohji S."/>
            <person name="Ichikawa N."/>
        </authorList>
    </citation>
    <scope>NUCLEOTIDE SEQUENCE [LARGE SCALE GENOMIC DNA]</scope>
    <source>
        <strain evidence="4 5">NBRC 104436</strain>
    </source>
</reference>
<feature type="compositionally biased region" description="Low complexity" evidence="1">
    <location>
        <begin position="692"/>
        <end position="702"/>
    </location>
</feature>
<evidence type="ECO:0000256" key="1">
    <source>
        <dbReference type="SAM" id="MobiDB-lite"/>
    </source>
</evidence>
<accession>A0A511BSI6</accession>
<dbReference type="Pfam" id="PF05170">
    <property type="entry name" value="AsmA"/>
    <property type="match status" value="2"/>
</dbReference>
<dbReference type="OrthoDB" id="5749006at2"/>
<comment type="caution">
    <text evidence="4">The sequence shown here is derived from an EMBL/GenBank/DDBJ whole genome shotgun (WGS) entry which is preliminary data.</text>
</comment>
<keyword evidence="5" id="KW-1185">Reference proteome</keyword>
<keyword evidence="2" id="KW-1133">Transmembrane helix</keyword>
<evidence type="ECO:0000313" key="5">
    <source>
        <dbReference type="Proteomes" id="UP000321405"/>
    </source>
</evidence>
<feature type="region of interest" description="Disordered" evidence="1">
    <location>
        <begin position="1"/>
        <end position="34"/>
    </location>
</feature>
<dbReference type="AlphaFoldDB" id="A0A511BSI6"/>
<evidence type="ECO:0000259" key="3">
    <source>
        <dbReference type="Pfam" id="PF05170"/>
    </source>
</evidence>
<dbReference type="InterPro" id="IPR007844">
    <property type="entry name" value="AsmA"/>
</dbReference>
<dbReference type="GO" id="GO:0090313">
    <property type="term" value="P:regulation of protein targeting to membrane"/>
    <property type="evidence" value="ECO:0007669"/>
    <property type="project" value="TreeGrafter"/>
</dbReference>
<feature type="region of interest" description="Disordered" evidence="1">
    <location>
        <begin position="161"/>
        <end position="182"/>
    </location>
</feature>
<evidence type="ECO:0000313" key="4">
    <source>
        <dbReference type="EMBL" id="GEL03306.1"/>
    </source>
</evidence>
<keyword evidence="2" id="KW-0472">Membrane</keyword>
<feature type="transmembrane region" description="Helical" evidence="2">
    <location>
        <begin position="39"/>
        <end position="60"/>
    </location>
</feature>
<proteinExistence type="predicted"/>
<feature type="region of interest" description="Disordered" evidence="1">
    <location>
        <begin position="674"/>
        <end position="730"/>
    </location>
</feature>
<sequence length="744" mass="78819">MAPRSNRVASPESKKEKAARVTDPGTPSQKRPRRPVRRALAIVSGVLAVLIVLLILFWNWDWFVPLVNRRASAALHRPVSIAHLHVSPGFTTTVSVDDLRIEQPKGFEKEKELFASARKATVSFNVWRYLTGKGIEVPLIALDTPKGDIVSLADGRNNYTFSDPDAKPAKATSGSDPAPLPKIGEVSITGGDIRVALAKLATDMHVLIHTTPEEKGKDATIVVDLKGRYTRAPITGHIVSGSLLALTDSDKPYPVDARIENGPTYMTLKGSVNDPLHFKGTKLVLHFAGPDMALLYGLTGIPIPHTPAYNVSGHLDYTATQIRFTDFSGKMGSSDIGGTISVEPREKPMKVDAALHSRNVDLKDLGGFIGAKPGDQESRKAKKSDRILPSTPINVPKLNAVNAHLTYDGKHIENRDMPLDDIVADITIHDGAITIGKLDFAVGNGTLAMSGALDPTKNDQFKTHFKVDVSRLSIQRLMKATHTFKGEGTLGGHVTLSSTGNSIASLLGNGDGGVTLVVDHGGDVSALLPDLMGLKVGSAILSALGIPQRSDLRCFVADMPLRNGILSTNSFLLMTNNTRTLGGGTVNLRNETLDYHVTTRSTGFNVLSFPGRVNISGPLASPDIVPGAEIVGRAAATAALAVAFPPAVLLPTIQFGVGKGSACEDALKQADTHPAAGVKPGATTGSGKATVSPSASSGAHGAHPSHGKHRHNGGNAHGKNAHANGKHLTPEQIHAVWEKRLKQN</sequence>
<dbReference type="PANTHER" id="PTHR30441:SF9">
    <property type="entry name" value="ASMA FAMILY PROTEIN YHJG"/>
    <property type="match status" value="1"/>
</dbReference>
<protein>
    <recommendedName>
        <fullName evidence="3">AsmA domain-containing protein</fullName>
    </recommendedName>
</protein>
<feature type="domain" description="AsmA" evidence="3">
    <location>
        <begin position="40"/>
        <end position="201"/>
    </location>
</feature>
<evidence type="ECO:0000256" key="2">
    <source>
        <dbReference type="SAM" id="Phobius"/>
    </source>
</evidence>
<feature type="compositionally biased region" description="Basic residues" evidence="1">
    <location>
        <begin position="703"/>
        <end position="712"/>
    </location>
</feature>
<organism evidence="4 5">
    <name type="scientific">Swaminathania salitolerans</name>
    <dbReference type="NCBI Taxonomy" id="182838"/>
    <lineage>
        <taxon>Bacteria</taxon>
        <taxon>Pseudomonadati</taxon>
        <taxon>Pseudomonadota</taxon>
        <taxon>Alphaproteobacteria</taxon>
        <taxon>Acetobacterales</taxon>
        <taxon>Acetobacteraceae</taxon>
        <taxon>Swaminathania</taxon>
    </lineage>
</organism>
<keyword evidence="2" id="KW-0812">Transmembrane</keyword>
<dbReference type="GO" id="GO:0005886">
    <property type="term" value="C:plasma membrane"/>
    <property type="evidence" value="ECO:0007669"/>
    <property type="project" value="TreeGrafter"/>
</dbReference>